<dbReference type="InterPro" id="IPR050078">
    <property type="entry name" value="Ribosomal_L11_MeTrfase_PrmA"/>
</dbReference>
<dbReference type="GO" id="GO:0008276">
    <property type="term" value="F:protein methyltransferase activity"/>
    <property type="evidence" value="ECO:0007669"/>
    <property type="project" value="TreeGrafter"/>
</dbReference>
<dbReference type="EMBL" id="CP001997">
    <property type="protein sequence ID" value="ADE57556.1"/>
    <property type="molecule type" value="Genomic_DNA"/>
</dbReference>
<name>D5EG74_AMICL</name>
<dbReference type="CDD" id="cd02440">
    <property type="entry name" value="AdoMet_MTases"/>
    <property type="match status" value="1"/>
</dbReference>
<gene>
    <name evidence="3" type="ordered locus">Amico_1439</name>
</gene>
<dbReference type="Pfam" id="PF06325">
    <property type="entry name" value="PrmA"/>
    <property type="match status" value="1"/>
</dbReference>
<dbReference type="RefSeq" id="WP_013048819.1">
    <property type="nucleotide sequence ID" value="NC_014011.1"/>
</dbReference>
<evidence type="ECO:0000313" key="4">
    <source>
        <dbReference type="Proteomes" id="UP000002366"/>
    </source>
</evidence>
<dbReference type="HOGENOM" id="CLU_049382_0_1_0"/>
<evidence type="ECO:0000313" key="3">
    <source>
        <dbReference type="EMBL" id="ADE57556.1"/>
    </source>
</evidence>
<dbReference type="Proteomes" id="UP000002366">
    <property type="component" value="Chromosome"/>
</dbReference>
<dbReference type="AlphaFoldDB" id="D5EG74"/>
<evidence type="ECO:0000256" key="2">
    <source>
        <dbReference type="ARBA" id="ARBA00022679"/>
    </source>
</evidence>
<reference evidence="3 4" key="1">
    <citation type="journal article" date="2010" name="Stand. Genomic Sci.">
        <title>Complete genome sequence of Aminobacterium colombiense type strain (ALA-1).</title>
        <authorList>
            <person name="Chertkov O."/>
            <person name="Sikorski J."/>
            <person name="Brambilla E."/>
            <person name="Lapidus A."/>
            <person name="Copeland A."/>
            <person name="Glavina Del Rio T."/>
            <person name="Nolan M."/>
            <person name="Lucas S."/>
            <person name="Tice H."/>
            <person name="Cheng J.F."/>
            <person name="Han C."/>
            <person name="Detter J.C."/>
            <person name="Bruce D."/>
            <person name="Tapia R."/>
            <person name="Goodwin L."/>
            <person name="Pitluck S."/>
            <person name="Liolios K."/>
            <person name="Ivanova N."/>
            <person name="Mavromatis K."/>
            <person name="Ovchinnikova G."/>
            <person name="Pati A."/>
            <person name="Chen A."/>
            <person name="Palaniappan K."/>
            <person name="Land M."/>
            <person name="Hauser L."/>
            <person name="Chang Y.J."/>
            <person name="Jeffries C.D."/>
            <person name="Spring S."/>
            <person name="Rohde M."/>
            <person name="Goker M."/>
            <person name="Bristow J."/>
            <person name="Eisen J.A."/>
            <person name="Markowitz V."/>
            <person name="Hugenholtz P."/>
            <person name="Kyrpides N.C."/>
            <person name="Klenk H.P."/>
        </authorList>
    </citation>
    <scope>NUCLEOTIDE SEQUENCE [LARGE SCALE GENOMIC DNA]</scope>
    <source>
        <strain evidence="4">DSM 12261 / ALA-1</strain>
    </source>
</reference>
<keyword evidence="2 3" id="KW-0808">Transferase</keyword>
<dbReference type="PANTHER" id="PTHR43648">
    <property type="entry name" value="ELECTRON TRANSFER FLAVOPROTEIN BETA SUBUNIT LYSINE METHYLTRANSFERASE"/>
    <property type="match status" value="1"/>
</dbReference>
<accession>D5EG74</accession>
<dbReference type="KEGG" id="aco:Amico_1439"/>
<dbReference type="Gene3D" id="3.40.50.150">
    <property type="entry name" value="Vaccinia Virus protein VP39"/>
    <property type="match status" value="1"/>
</dbReference>
<dbReference type="GO" id="GO:0032259">
    <property type="term" value="P:methylation"/>
    <property type="evidence" value="ECO:0007669"/>
    <property type="project" value="UniProtKB-KW"/>
</dbReference>
<dbReference type="PANTHER" id="PTHR43648:SF1">
    <property type="entry name" value="ELECTRON TRANSFER FLAVOPROTEIN BETA SUBUNIT LYSINE METHYLTRANSFERASE"/>
    <property type="match status" value="1"/>
</dbReference>
<dbReference type="STRING" id="572547.Amico_1439"/>
<dbReference type="SUPFAM" id="SSF53335">
    <property type="entry name" value="S-adenosyl-L-methionine-dependent methyltransferases"/>
    <property type="match status" value="1"/>
</dbReference>
<dbReference type="OrthoDB" id="9785995at2"/>
<keyword evidence="1 3" id="KW-0489">Methyltransferase</keyword>
<dbReference type="InterPro" id="IPR029063">
    <property type="entry name" value="SAM-dependent_MTases_sf"/>
</dbReference>
<keyword evidence="4" id="KW-1185">Reference proteome</keyword>
<proteinExistence type="predicted"/>
<evidence type="ECO:0000256" key="1">
    <source>
        <dbReference type="ARBA" id="ARBA00022603"/>
    </source>
</evidence>
<dbReference type="eggNOG" id="COG2264">
    <property type="taxonomic scope" value="Bacteria"/>
</dbReference>
<organism evidence="3 4">
    <name type="scientific">Aminobacterium colombiense (strain DSM 12261 / ALA-1)</name>
    <dbReference type="NCBI Taxonomy" id="572547"/>
    <lineage>
        <taxon>Bacteria</taxon>
        <taxon>Thermotogati</taxon>
        <taxon>Synergistota</taxon>
        <taxon>Synergistia</taxon>
        <taxon>Synergistales</taxon>
        <taxon>Aminobacteriaceae</taxon>
        <taxon>Aminobacterium</taxon>
    </lineage>
</organism>
<sequence length="288" mass="32388">MAGAESFWWYITLEGETGLEEEMVSLADLSGGIGSEEHESPEKILLRIYYRTSHDLGYWLDELNRIIEPLSGITAVDMGKIENRQWHTEWKEAFPPLPVGEEFVVLAPWHRGSEPRDRIPLYIYPGSAFGTGYHESTQIALTLLERHMKPHWDVADIGTGSGILFIGAIRLGAGKVYARDLDPAVLDEVLNNMELNGIFREEVDLKEGDLLKDFNHQVNLLMANIIIEPLISMVPHVPAVLKDDGIAIFSGLLVKEKIMFTEAIGKAGLKIIDELEQNEWWGVAVTRK</sequence>
<protein>
    <submittedName>
        <fullName evidence="3">Ribosomal L11 methyltransferase</fullName>
    </submittedName>
</protein>